<evidence type="ECO:0000313" key="3">
    <source>
        <dbReference type="Proteomes" id="UP000618343"/>
    </source>
</evidence>
<dbReference type="AlphaFoldDB" id="A0A832ZJX2"/>
<organism evidence="2 3">
    <name type="scientific">Methanothermococcus okinawensis</name>
    <dbReference type="NCBI Taxonomy" id="155863"/>
    <lineage>
        <taxon>Archaea</taxon>
        <taxon>Methanobacteriati</taxon>
        <taxon>Methanobacteriota</taxon>
        <taxon>Methanomada group</taxon>
        <taxon>Methanococci</taxon>
        <taxon>Methanococcales</taxon>
        <taxon>Methanococcaceae</taxon>
        <taxon>Methanothermococcus</taxon>
    </lineage>
</organism>
<sequence length="190" mass="21934">MGKIYVDCEDKAGEEIYYKVIQTALLDVVISKSLNKVVMICREKDPYFIIGVLPKSTSKPVKLRDVVKVEESKKVGDKKITKLRIVDETYAPQLLDKLNVIDQPSRFEIITDSPIDLDMVIYDAQEEFISKVLDFMNRVFPEGMRIRKAFYGKSIVMIASERPFEEEWIKKALELKEELERDNSISCACI</sequence>
<evidence type="ECO:0000313" key="2">
    <source>
        <dbReference type="EMBL" id="HIP91516.1"/>
    </source>
</evidence>
<dbReference type="EMBL" id="DQUO01000052">
    <property type="protein sequence ID" value="HIP91516.1"/>
    <property type="molecule type" value="Genomic_DNA"/>
</dbReference>
<gene>
    <name evidence="1" type="ORF">EYH15_00490</name>
    <name evidence="2" type="ORF">EYH21_04385</name>
</gene>
<dbReference type="EMBL" id="DQUI01000014">
    <property type="protein sequence ID" value="HIP83965.1"/>
    <property type="molecule type" value="Genomic_DNA"/>
</dbReference>
<reference evidence="2" key="1">
    <citation type="journal article" date="2020" name="ISME J.">
        <title>Gammaproteobacteria mediating utilization of methyl-, sulfur- and petroleum organic compounds in deep ocean hydrothermal plumes.</title>
        <authorList>
            <person name="Zhou Z."/>
            <person name="Liu Y."/>
            <person name="Pan J."/>
            <person name="Cron B.R."/>
            <person name="Toner B.M."/>
            <person name="Anantharaman K."/>
            <person name="Breier J.A."/>
            <person name="Dick G.J."/>
            <person name="Li M."/>
        </authorList>
    </citation>
    <scope>NUCLEOTIDE SEQUENCE</scope>
    <source>
        <strain evidence="1">SZUA-1453</strain>
        <strain evidence="2">SZUA-1471</strain>
    </source>
</reference>
<evidence type="ECO:0000313" key="1">
    <source>
        <dbReference type="EMBL" id="HIP83965.1"/>
    </source>
</evidence>
<comment type="caution">
    <text evidence="2">The sequence shown here is derived from an EMBL/GenBank/DDBJ whole genome shotgun (WGS) entry which is preliminary data.</text>
</comment>
<protein>
    <submittedName>
        <fullName evidence="2">Methanogenesis marker 17 protein</fullName>
    </submittedName>
</protein>
<dbReference type="NCBIfam" id="TIGR03291">
    <property type="entry name" value="methan_mark_17"/>
    <property type="match status" value="1"/>
</dbReference>
<dbReference type="Proteomes" id="UP000618343">
    <property type="component" value="Unassembled WGS sequence"/>
</dbReference>
<accession>A0A832ZJX2</accession>
<dbReference type="PIRSF" id="PIRSF019464">
    <property type="entry name" value="UCP019464"/>
    <property type="match status" value="1"/>
</dbReference>
<dbReference type="Pfam" id="PF09886">
    <property type="entry name" value="DUF2113"/>
    <property type="match status" value="1"/>
</dbReference>
<name>A0A832ZJX2_9EURY</name>
<proteinExistence type="predicted"/>
<dbReference type="InterPro" id="IPR016762">
    <property type="entry name" value="Methan_mark_17"/>
</dbReference>
<dbReference type="Proteomes" id="UP000643554">
    <property type="component" value="Unassembled WGS sequence"/>
</dbReference>